<reference evidence="4" key="1">
    <citation type="submission" date="2012-09" db="EMBL/GenBank/DDBJ databases">
        <title>Metagenomic Characterization of a Microbial Community in Wastewater Detects High Levels of Antibiotic Resistance.</title>
        <authorList>
            <person name="Abrams M."/>
            <person name="Caldwell A."/>
            <person name="Vandaei E."/>
            <person name="Lee W."/>
            <person name="Perrott J."/>
            <person name="Khan S.Y."/>
            <person name="Ta J."/>
            <person name="Romero D."/>
            <person name="Nguyen V."/>
            <person name="Pourmand N."/>
            <person name="Ouverney C.C."/>
        </authorList>
    </citation>
    <scope>NUCLEOTIDE SEQUENCE</scope>
</reference>
<dbReference type="AlphaFoldDB" id="L7VW87"/>
<dbReference type="Gene3D" id="3.30.450.20">
    <property type="entry name" value="PAS domain"/>
    <property type="match status" value="1"/>
</dbReference>
<dbReference type="InterPro" id="IPR035965">
    <property type="entry name" value="PAS-like_dom_sf"/>
</dbReference>
<feature type="domain" description="PAS" evidence="1">
    <location>
        <begin position="5"/>
        <end position="53"/>
    </location>
</feature>
<dbReference type="PANTHER" id="PTHR44757">
    <property type="entry name" value="DIGUANYLATE CYCLASE DGCP"/>
    <property type="match status" value="1"/>
</dbReference>
<dbReference type="NCBIfam" id="TIGR00229">
    <property type="entry name" value="sensory_box"/>
    <property type="match status" value="1"/>
</dbReference>
<dbReference type="PROSITE" id="PS50883">
    <property type="entry name" value="EAL"/>
    <property type="match status" value="1"/>
</dbReference>
<dbReference type="Pfam" id="PF00990">
    <property type="entry name" value="GGDEF"/>
    <property type="match status" value="1"/>
</dbReference>
<dbReference type="PROSITE" id="PS50112">
    <property type="entry name" value="PAS"/>
    <property type="match status" value="1"/>
</dbReference>
<proteinExistence type="predicted"/>
<dbReference type="Pfam" id="PF00563">
    <property type="entry name" value="EAL"/>
    <property type="match status" value="1"/>
</dbReference>
<dbReference type="InterPro" id="IPR000160">
    <property type="entry name" value="GGDEF_dom"/>
</dbReference>
<dbReference type="Gene3D" id="3.30.70.270">
    <property type="match status" value="1"/>
</dbReference>
<dbReference type="PROSITE" id="PS50887">
    <property type="entry name" value="GGDEF"/>
    <property type="match status" value="1"/>
</dbReference>
<feature type="domain" description="EAL" evidence="2">
    <location>
        <begin position="297"/>
        <end position="555"/>
    </location>
</feature>
<protein>
    <submittedName>
        <fullName evidence="4">Diguanylate cyclase/phosphodiesterase (GGDEF &amp; EAL domains) with PAS/PAC sensor(S)</fullName>
    </submittedName>
</protein>
<dbReference type="CDD" id="cd01948">
    <property type="entry name" value="EAL"/>
    <property type="match status" value="1"/>
</dbReference>
<organism evidence="4">
    <name type="scientific">uncultured bacterium A1Q1_fos_1025</name>
    <dbReference type="NCBI Taxonomy" id="1256537"/>
    <lineage>
        <taxon>Bacteria</taxon>
        <taxon>environmental samples</taxon>
    </lineage>
</organism>
<dbReference type="SMART" id="SM00052">
    <property type="entry name" value="EAL"/>
    <property type="match status" value="1"/>
</dbReference>
<dbReference type="SUPFAM" id="SSF55785">
    <property type="entry name" value="PYP-like sensor domain (PAS domain)"/>
    <property type="match status" value="1"/>
</dbReference>
<dbReference type="InterPro" id="IPR013656">
    <property type="entry name" value="PAS_4"/>
</dbReference>
<dbReference type="InterPro" id="IPR043128">
    <property type="entry name" value="Rev_trsase/Diguanyl_cyclase"/>
</dbReference>
<dbReference type="InterPro" id="IPR052155">
    <property type="entry name" value="Biofilm_reg_signaling"/>
</dbReference>
<dbReference type="PANTHER" id="PTHR44757:SF2">
    <property type="entry name" value="BIOFILM ARCHITECTURE MAINTENANCE PROTEIN MBAA"/>
    <property type="match status" value="1"/>
</dbReference>
<dbReference type="EMBL" id="JX649878">
    <property type="protein sequence ID" value="AGC71626.1"/>
    <property type="molecule type" value="Genomic_DNA"/>
</dbReference>
<dbReference type="CDD" id="cd00130">
    <property type="entry name" value="PAS"/>
    <property type="match status" value="1"/>
</dbReference>
<dbReference type="InterPro" id="IPR029787">
    <property type="entry name" value="Nucleotide_cyclase"/>
</dbReference>
<dbReference type="SMART" id="SM00267">
    <property type="entry name" value="GGDEF"/>
    <property type="match status" value="1"/>
</dbReference>
<dbReference type="NCBIfam" id="TIGR00254">
    <property type="entry name" value="GGDEF"/>
    <property type="match status" value="1"/>
</dbReference>
<accession>L7VW87</accession>
<dbReference type="SUPFAM" id="SSF141868">
    <property type="entry name" value="EAL domain-like"/>
    <property type="match status" value="1"/>
</dbReference>
<dbReference type="Gene3D" id="3.20.20.450">
    <property type="entry name" value="EAL domain"/>
    <property type="match status" value="1"/>
</dbReference>
<evidence type="ECO:0000259" key="2">
    <source>
        <dbReference type="PROSITE" id="PS50883"/>
    </source>
</evidence>
<dbReference type="CDD" id="cd01949">
    <property type="entry name" value="GGDEF"/>
    <property type="match status" value="1"/>
</dbReference>
<dbReference type="SMART" id="SM00091">
    <property type="entry name" value="PAS"/>
    <property type="match status" value="1"/>
</dbReference>
<evidence type="ECO:0000313" key="4">
    <source>
        <dbReference type="EMBL" id="AGC71626.1"/>
    </source>
</evidence>
<dbReference type="SUPFAM" id="SSF55073">
    <property type="entry name" value="Nucleotide cyclase"/>
    <property type="match status" value="1"/>
</dbReference>
<evidence type="ECO:0000259" key="3">
    <source>
        <dbReference type="PROSITE" id="PS50887"/>
    </source>
</evidence>
<sequence>MAGGDVPRFQAVVQASSAITLLLDTEGRIHSASAALTRLTGFDPEHLVGEAFVSLAAPGHEGDLLDALRSRPGRPVGTAEVPVRLAGSEQTRPFRFEVVDLREDPVVQGWVVTGYDASELQSARSALERLATHDALTGLPNRIALTTAIREALVGRGALDEIGVLFVDLDRFKPVNDLFGHEAGDELLIAVATRLVGLVRLGDTVARIGGDEFVVIAPGLRSRHAIEELGRRVEQAIAEPFVLRGGVASISASVGIAFSDEAATVTALLAEADQSMFQIKTARRNGAVPRARRWTERRELATMLRGAVERGEMKAHLQPVVAVADGRLRGFEALVRWHHPHGRVLGPGEFLDVAFEAGVGTQIDRIIADQACSLLAGLRHVLPDAWVSVNMSAHDLVDPRIVEVVADTLDLHGLLPRQLLVEVTEQATLELPGLRELASPQVTLRDLAHLGVRIALDDFGTGYSSLTHLRKLKVHTIKIDRSFVGGIVRDTTDLNLVSAIVGLAHSLGLHAVAEGVESAEQLEVLRGLGCDSAQGYLLSRPLSPDELEPWVVSYLAGDRMPAA</sequence>
<name>L7VW87_9BACT</name>
<dbReference type="InterPro" id="IPR000014">
    <property type="entry name" value="PAS"/>
</dbReference>
<dbReference type="InterPro" id="IPR035919">
    <property type="entry name" value="EAL_sf"/>
</dbReference>
<dbReference type="Pfam" id="PF08448">
    <property type="entry name" value="PAS_4"/>
    <property type="match status" value="1"/>
</dbReference>
<evidence type="ECO:0000259" key="1">
    <source>
        <dbReference type="PROSITE" id="PS50112"/>
    </source>
</evidence>
<feature type="domain" description="GGDEF" evidence="3">
    <location>
        <begin position="160"/>
        <end position="292"/>
    </location>
</feature>
<dbReference type="InterPro" id="IPR001633">
    <property type="entry name" value="EAL_dom"/>
</dbReference>